<proteinExistence type="predicted"/>
<dbReference type="PANTHER" id="PTHR35563">
    <property type="entry name" value="BARREL METAL-DEPENDENT HYDROLASE, PUTATIVE (AFU_ORTHOLOGUE AFUA_1G16240)-RELATED"/>
    <property type="match status" value="1"/>
</dbReference>
<organism evidence="2 3">
    <name type="scientific">Herbaspirillum lusitanum</name>
    <dbReference type="NCBI Taxonomy" id="213312"/>
    <lineage>
        <taxon>Bacteria</taxon>
        <taxon>Pseudomonadati</taxon>
        <taxon>Pseudomonadota</taxon>
        <taxon>Betaproteobacteria</taxon>
        <taxon>Burkholderiales</taxon>
        <taxon>Oxalobacteraceae</taxon>
        <taxon>Herbaspirillum</taxon>
    </lineage>
</organism>
<dbReference type="Gene3D" id="3.20.20.140">
    <property type="entry name" value="Metal-dependent hydrolases"/>
    <property type="match status" value="1"/>
</dbReference>
<keyword evidence="3" id="KW-1185">Reference proteome</keyword>
<protein>
    <submittedName>
        <fullName evidence="2">Amidohydrolase family protein</fullName>
    </submittedName>
</protein>
<reference evidence="2 3" key="1">
    <citation type="journal article" date="2024" name="Chem. Sci.">
        <title>Discovery of megapolipeptins by genome mining of a Burkholderiales bacteria collection.</title>
        <authorList>
            <person name="Paulo B.S."/>
            <person name="Recchia M.J.J."/>
            <person name="Lee S."/>
            <person name="Fergusson C.H."/>
            <person name="Romanowski S.B."/>
            <person name="Hernandez A."/>
            <person name="Krull N."/>
            <person name="Liu D.Y."/>
            <person name="Cavanagh H."/>
            <person name="Bos A."/>
            <person name="Gray C.A."/>
            <person name="Murphy B.T."/>
            <person name="Linington R.G."/>
            <person name="Eustaquio A.S."/>
        </authorList>
    </citation>
    <scope>NUCLEOTIDE SEQUENCE [LARGE SCALE GENOMIC DNA]</scope>
    <source>
        <strain evidence="2 3">RL21-008-BIB-A</strain>
    </source>
</reference>
<dbReference type="InterPro" id="IPR032466">
    <property type="entry name" value="Metal_Hydrolase"/>
</dbReference>
<comment type="caution">
    <text evidence="2">The sequence shown here is derived from an EMBL/GenBank/DDBJ whole genome shotgun (WGS) entry which is preliminary data.</text>
</comment>
<evidence type="ECO:0000259" key="1">
    <source>
        <dbReference type="Pfam" id="PF04909"/>
    </source>
</evidence>
<accession>A0ABW9ABW5</accession>
<dbReference type="Proteomes" id="UP001629246">
    <property type="component" value="Unassembled WGS sequence"/>
</dbReference>
<evidence type="ECO:0000313" key="3">
    <source>
        <dbReference type="Proteomes" id="UP001629246"/>
    </source>
</evidence>
<gene>
    <name evidence="2" type="ORF">PQR62_18880</name>
</gene>
<dbReference type="SUPFAM" id="SSF51556">
    <property type="entry name" value="Metallo-dependent hydrolases"/>
    <property type="match status" value="1"/>
</dbReference>
<dbReference type="PANTHER" id="PTHR35563:SF2">
    <property type="entry name" value="BARREL METAL-DEPENDENT HYDROLASE, PUTATIVE (AFU_ORTHOLOGUE AFUA_1G16240)-RELATED"/>
    <property type="match status" value="1"/>
</dbReference>
<dbReference type="InterPro" id="IPR006680">
    <property type="entry name" value="Amidohydro-rel"/>
</dbReference>
<feature type="domain" description="Amidohydrolase-related" evidence="1">
    <location>
        <begin position="22"/>
        <end position="288"/>
    </location>
</feature>
<evidence type="ECO:0000313" key="2">
    <source>
        <dbReference type="EMBL" id="MFL9926348.1"/>
    </source>
</evidence>
<dbReference type="RefSeq" id="WP_408159553.1">
    <property type="nucleotide sequence ID" value="NZ_JAQQFM010000008.1"/>
</dbReference>
<dbReference type="EMBL" id="JAQQFM010000008">
    <property type="protein sequence ID" value="MFL9926348.1"/>
    <property type="molecule type" value="Genomic_DNA"/>
</dbReference>
<name>A0ABW9ABW5_9BURK</name>
<sequence>MENISGKRPVSAPAIPLPAGAWDSHAHIFGPFDRYPLLEPRRYEPPLAPMADYIEMLDKVGFERGVLVHSSASGFDNSLTRDGIVFSAGRVPGIAVVPLTVSDAELEALRNQGFQGLRFTINGPRSQLFPGSLDFNDLRAFAPRLKALGMHAQIWAKAEYLVVAAAELATYGIPLVLDHMGYFEVDKGIDDPLFASLLAMVKDGDFWVKMTPVRLTKADPTYEIVRPFHDRLMQAIPDRVLFGSDWPYISMDAAPPDVGKMVDMFDRWTPDPGLRQKIFVDNPRALYG</sequence>
<dbReference type="Pfam" id="PF04909">
    <property type="entry name" value="Amidohydro_2"/>
    <property type="match status" value="1"/>
</dbReference>
<dbReference type="InterPro" id="IPR052358">
    <property type="entry name" value="Aro_Compnd_Degr_Hydrolases"/>
</dbReference>